<name>A0A2J6SPE0_9HELO</name>
<organism evidence="1 2">
    <name type="scientific">Hyaloscypha bicolor E</name>
    <dbReference type="NCBI Taxonomy" id="1095630"/>
    <lineage>
        <taxon>Eukaryota</taxon>
        <taxon>Fungi</taxon>
        <taxon>Dikarya</taxon>
        <taxon>Ascomycota</taxon>
        <taxon>Pezizomycotina</taxon>
        <taxon>Leotiomycetes</taxon>
        <taxon>Helotiales</taxon>
        <taxon>Hyaloscyphaceae</taxon>
        <taxon>Hyaloscypha</taxon>
        <taxon>Hyaloscypha bicolor</taxon>
    </lineage>
</organism>
<dbReference type="AlphaFoldDB" id="A0A2J6SPE0"/>
<dbReference type="EMBL" id="KZ613900">
    <property type="protein sequence ID" value="PMD52593.1"/>
    <property type="molecule type" value="Genomic_DNA"/>
</dbReference>
<dbReference type="InParanoid" id="A0A2J6SPE0"/>
<feature type="non-terminal residue" evidence="1">
    <location>
        <position position="1"/>
    </location>
</feature>
<reference evidence="1 2" key="1">
    <citation type="submission" date="2016-04" db="EMBL/GenBank/DDBJ databases">
        <title>A degradative enzymes factory behind the ericoid mycorrhizal symbiosis.</title>
        <authorList>
            <consortium name="DOE Joint Genome Institute"/>
            <person name="Martino E."/>
            <person name="Morin E."/>
            <person name="Grelet G."/>
            <person name="Kuo A."/>
            <person name="Kohler A."/>
            <person name="Daghino S."/>
            <person name="Barry K."/>
            <person name="Choi C."/>
            <person name="Cichocki N."/>
            <person name="Clum A."/>
            <person name="Copeland A."/>
            <person name="Hainaut M."/>
            <person name="Haridas S."/>
            <person name="Labutti K."/>
            <person name="Lindquist E."/>
            <person name="Lipzen A."/>
            <person name="Khouja H.-R."/>
            <person name="Murat C."/>
            <person name="Ohm R."/>
            <person name="Olson A."/>
            <person name="Spatafora J."/>
            <person name="Veneault-Fourrey C."/>
            <person name="Henrissat B."/>
            <person name="Grigoriev I."/>
            <person name="Martin F."/>
            <person name="Perotto S."/>
        </authorList>
    </citation>
    <scope>NUCLEOTIDE SEQUENCE [LARGE SCALE GENOMIC DNA]</scope>
    <source>
        <strain evidence="1 2">E</strain>
    </source>
</reference>
<keyword evidence="2" id="KW-1185">Reference proteome</keyword>
<sequence>GPPKKLVDWIRAWEDGTENYNDLNNNSIMPVTAGVTWLIRTWFQPKGLVSAKVPSYGSNQARFQSSAFQWFWPYLLIHCHTSLLLSLALDSQDIGNH</sequence>
<gene>
    <name evidence="1" type="ORF">K444DRAFT_543199</name>
</gene>
<accession>A0A2J6SPE0</accession>
<dbReference type="RefSeq" id="XP_024729497.1">
    <property type="nucleotide sequence ID" value="XM_024875949.1"/>
</dbReference>
<proteinExistence type="predicted"/>
<evidence type="ECO:0000313" key="1">
    <source>
        <dbReference type="EMBL" id="PMD52593.1"/>
    </source>
</evidence>
<protein>
    <submittedName>
        <fullName evidence="1">Uncharacterized protein</fullName>
    </submittedName>
</protein>
<dbReference type="Proteomes" id="UP000235371">
    <property type="component" value="Unassembled WGS sequence"/>
</dbReference>
<evidence type="ECO:0000313" key="2">
    <source>
        <dbReference type="Proteomes" id="UP000235371"/>
    </source>
</evidence>
<dbReference type="GeneID" id="36584028"/>
<dbReference type="OrthoDB" id="3506412at2759"/>